<comment type="similarity">
    <text evidence="3">Belongs to the peroxidase family. Ascorbate peroxidase subfamily.</text>
</comment>
<dbReference type="GO" id="GO:0006979">
    <property type="term" value="P:response to oxidative stress"/>
    <property type="evidence" value="ECO:0007669"/>
    <property type="project" value="UniProtKB-UniRule"/>
</dbReference>
<dbReference type="Gene3D" id="1.10.420.10">
    <property type="entry name" value="Peroxidase, domain 2"/>
    <property type="match status" value="1"/>
</dbReference>
<keyword evidence="20" id="KW-1185">Reference proteome</keyword>
<sequence length="347" mass="38573">MAPKTPISLSFLFLILPIFFFIQALSAPNYNYNYQKAYNELSYDFYDKLCPRLPMIIRYRVWAAVQNDSRIAASLLRLQFHDCIVDGCEASVLLDDTKDMKGEKNAPGNVKSLRGFEVIDDIKADVETYCPETVSCVDILGLAAREAVYLVGGPSWNLPLGRRDGLTASKKSVLEQLPSPKASLENNTAKFTSKGLDLKDLVVLSGAHTIGFARCVTFKVRLFNYKGSGQPDPDINAGMLSDLQSMCPNRNDGTNANLAPLDVVTVDRFDNEYYTNLISGVGLLESDHSLMADSYAAHMVRQYSYDTNLFYDDFAESMLRMSLVGVLSGRDGQIRKNCHVVNVDDGY</sequence>
<keyword evidence="18" id="KW-0732">Signal</keyword>
<dbReference type="GO" id="GO:0042744">
    <property type="term" value="P:hydrogen peroxide catabolic process"/>
    <property type="evidence" value="ECO:0007669"/>
    <property type="project" value="UniProtKB-KW"/>
</dbReference>
<dbReference type="PRINTS" id="PR00458">
    <property type="entry name" value="PEROXIDASE"/>
</dbReference>
<organism evidence="20 21">
    <name type="scientific">Cucurbita maxima</name>
    <name type="common">Pumpkin</name>
    <name type="synonym">Winter squash</name>
    <dbReference type="NCBI Taxonomy" id="3661"/>
    <lineage>
        <taxon>Eukaryota</taxon>
        <taxon>Viridiplantae</taxon>
        <taxon>Streptophyta</taxon>
        <taxon>Embryophyta</taxon>
        <taxon>Tracheophyta</taxon>
        <taxon>Spermatophyta</taxon>
        <taxon>Magnoliopsida</taxon>
        <taxon>eudicotyledons</taxon>
        <taxon>Gunneridae</taxon>
        <taxon>Pentapetalae</taxon>
        <taxon>rosids</taxon>
        <taxon>fabids</taxon>
        <taxon>Cucurbitales</taxon>
        <taxon>Cucurbitaceae</taxon>
        <taxon>Cucurbiteae</taxon>
        <taxon>Cucurbita</taxon>
    </lineage>
</organism>
<dbReference type="Pfam" id="PF00141">
    <property type="entry name" value="peroxidase"/>
    <property type="match status" value="1"/>
</dbReference>
<evidence type="ECO:0000313" key="20">
    <source>
        <dbReference type="Proteomes" id="UP000504608"/>
    </source>
</evidence>
<proteinExistence type="inferred from homology"/>
<feature type="signal peptide" evidence="18">
    <location>
        <begin position="1"/>
        <end position="26"/>
    </location>
</feature>
<feature type="binding site" evidence="15">
    <location>
        <position position="85"/>
    </location>
    <ligand>
        <name>Ca(2+)</name>
        <dbReference type="ChEBI" id="CHEBI:29108"/>
        <label>1</label>
    </ligand>
</feature>
<evidence type="ECO:0000256" key="6">
    <source>
        <dbReference type="ARBA" id="ARBA00022617"/>
    </source>
</evidence>
<feature type="domain" description="Plant heme peroxidase family profile" evidence="19">
    <location>
        <begin position="40"/>
        <end position="342"/>
    </location>
</feature>
<keyword evidence="6 18" id="KW-0349">Heme</keyword>
<name>A0A6J1L355_CUCMA</name>
<dbReference type="GO" id="GO:0020037">
    <property type="term" value="F:heme binding"/>
    <property type="evidence" value="ECO:0007669"/>
    <property type="project" value="UniProtKB-UniRule"/>
</dbReference>
<dbReference type="PRINTS" id="PR00461">
    <property type="entry name" value="PLPEROXIDASE"/>
</dbReference>
<reference evidence="21" key="1">
    <citation type="submission" date="2025-08" db="UniProtKB">
        <authorList>
            <consortium name="RefSeq"/>
        </authorList>
    </citation>
    <scope>IDENTIFICATION</scope>
    <source>
        <tissue evidence="21">Young leaves</tissue>
    </source>
</reference>
<dbReference type="Proteomes" id="UP000504608">
    <property type="component" value="Unplaced"/>
</dbReference>
<keyword evidence="18" id="KW-0964">Secreted</keyword>
<feature type="binding site" evidence="15">
    <location>
        <position position="270"/>
    </location>
    <ligand>
        <name>Ca(2+)</name>
        <dbReference type="ChEBI" id="CHEBI:29108"/>
        <label>2</label>
    </ligand>
</feature>
<dbReference type="InterPro" id="IPR010255">
    <property type="entry name" value="Haem_peroxidase_sf"/>
</dbReference>
<evidence type="ECO:0000313" key="21">
    <source>
        <dbReference type="RefSeq" id="XP_023007505.1"/>
    </source>
</evidence>
<dbReference type="SUPFAM" id="SSF48113">
    <property type="entry name" value="Heme-dependent peroxidases"/>
    <property type="match status" value="1"/>
</dbReference>
<dbReference type="EC" id="1.11.1.7" evidence="4 18"/>
<feature type="binding site" evidence="15">
    <location>
        <position position="87"/>
    </location>
    <ligand>
        <name>Ca(2+)</name>
        <dbReference type="ChEBI" id="CHEBI:29108"/>
        <label>1</label>
    </ligand>
</feature>
<feature type="binding site" evidence="15">
    <location>
        <position position="262"/>
    </location>
    <ligand>
        <name>Ca(2+)</name>
        <dbReference type="ChEBI" id="CHEBI:29108"/>
        <label>2</label>
    </ligand>
</feature>
<dbReference type="RefSeq" id="XP_023007505.1">
    <property type="nucleotide sequence ID" value="XM_023151737.1"/>
</dbReference>
<feature type="disulfide bond" evidence="17">
    <location>
        <begin position="83"/>
        <end position="88"/>
    </location>
</feature>
<feature type="binding site" evidence="14">
    <location>
        <position position="178"/>
    </location>
    <ligand>
        <name>substrate</name>
    </ligand>
</feature>
<evidence type="ECO:0000256" key="3">
    <source>
        <dbReference type="ARBA" id="ARBA00006873"/>
    </source>
</evidence>
<dbReference type="InterPro" id="IPR019793">
    <property type="entry name" value="Peroxidases_heam-ligand_BS"/>
</dbReference>
<keyword evidence="9 18" id="KW-0560">Oxidoreductase</keyword>
<feature type="active site" description="Proton acceptor" evidence="13">
    <location>
        <position position="81"/>
    </location>
</feature>
<evidence type="ECO:0000256" key="4">
    <source>
        <dbReference type="ARBA" id="ARBA00012313"/>
    </source>
</evidence>
<evidence type="ECO:0000256" key="8">
    <source>
        <dbReference type="ARBA" id="ARBA00022837"/>
    </source>
</evidence>
<dbReference type="GeneID" id="111499974"/>
<feature type="binding site" evidence="15">
    <location>
        <position position="103"/>
    </location>
    <ligand>
        <name>Ca(2+)</name>
        <dbReference type="ChEBI" id="CHEBI:29108"/>
        <label>1</label>
    </ligand>
</feature>
<dbReference type="KEGG" id="cmax:111499974"/>
<evidence type="ECO:0000256" key="11">
    <source>
        <dbReference type="ARBA" id="ARBA00023157"/>
    </source>
</evidence>
<evidence type="ECO:0000256" key="9">
    <source>
        <dbReference type="ARBA" id="ARBA00023002"/>
    </source>
</evidence>
<dbReference type="InterPro" id="IPR033905">
    <property type="entry name" value="Secretory_peroxidase"/>
</dbReference>
<feature type="disulfide bond" evidence="17">
    <location>
        <begin position="50"/>
        <end position="130"/>
    </location>
</feature>
<feature type="binding site" description="axial binding residue" evidence="15">
    <location>
        <position position="208"/>
    </location>
    <ligand>
        <name>heme b</name>
        <dbReference type="ChEBI" id="CHEBI:60344"/>
    </ligand>
    <ligandPart>
        <name>Fe</name>
        <dbReference type="ChEBI" id="CHEBI:18248"/>
    </ligandPart>
</feature>
<feature type="chain" id="PRO_5027160451" description="Peroxidase" evidence="18">
    <location>
        <begin position="27"/>
        <end position="347"/>
    </location>
</feature>
<evidence type="ECO:0000256" key="14">
    <source>
        <dbReference type="PIRSR" id="PIRSR600823-2"/>
    </source>
</evidence>
<dbReference type="CDD" id="cd00693">
    <property type="entry name" value="secretory_peroxidase"/>
    <property type="match status" value="1"/>
</dbReference>
<feature type="binding site" evidence="15">
    <location>
        <position position="209"/>
    </location>
    <ligand>
        <name>Ca(2+)</name>
        <dbReference type="ChEBI" id="CHEBI:29108"/>
        <label>2</label>
    </ligand>
</feature>
<evidence type="ECO:0000256" key="10">
    <source>
        <dbReference type="ARBA" id="ARBA00023004"/>
    </source>
</evidence>
<evidence type="ECO:0000256" key="2">
    <source>
        <dbReference type="ARBA" id="ARBA00002322"/>
    </source>
</evidence>
<dbReference type="GO" id="GO:0140825">
    <property type="term" value="F:lactoperoxidase activity"/>
    <property type="evidence" value="ECO:0007669"/>
    <property type="project" value="UniProtKB-EC"/>
</dbReference>
<dbReference type="Gene3D" id="1.10.520.10">
    <property type="match status" value="1"/>
</dbReference>
<keyword evidence="10 15" id="KW-0408">Iron</keyword>
<dbReference type="PROSITE" id="PS50873">
    <property type="entry name" value="PEROXIDASE_4"/>
    <property type="match status" value="1"/>
</dbReference>
<dbReference type="InterPro" id="IPR002016">
    <property type="entry name" value="Haem_peroxidase"/>
</dbReference>
<protein>
    <recommendedName>
        <fullName evidence="4 18">Peroxidase</fullName>
        <ecNumber evidence="4 18">1.11.1.7</ecNumber>
    </recommendedName>
</protein>
<evidence type="ECO:0000256" key="13">
    <source>
        <dbReference type="PIRSR" id="PIRSR600823-1"/>
    </source>
</evidence>
<dbReference type="InterPro" id="IPR019794">
    <property type="entry name" value="Peroxidases_AS"/>
</dbReference>
<dbReference type="GO" id="GO:0046872">
    <property type="term" value="F:metal ion binding"/>
    <property type="evidence" value="ECO:0007669"/>
    <property type="project" value="UniProtKB-UniRule"/>
</dbReference>
<feature type="binding site" evidence="15">
    <location>
        <position position="265"/>
    </location>
    <ligand>
        <name>Ca(2+)</name>
        <dbReference type="ChEBI" id="CHEBI:29108"/>
        <label>2</label>
    </ligand>
</feature>
<evidence type="ECO:0000256" key="17">
    <source>
        <dbReference type="PIRSR" id="PIRSR600823-5"/>
    </source>
</evidence>
<dbReference type="InterPro" id="IPR000823">
    <property type="entry name" value="Peroxidase_pln"/>
</dbReference>
<comment type="function">
    <text evidence="2">Removal of H(2)O(2), oxidation of toxic reductants, biosynthesis and degradation of lignin, suberization, auxin catabolism, response to environmental stresses such as wounding, pathogen attack and oxidative stress. These functions might be dependent on each isozyme/isoform in each plant tissue.</text>
</comment>
<evidence type="ECO:0000256" key="16">
    <source>
        <dbReference type="PIRSR" id="PIRSR600823-4"/>
    </source>
</evidence>
<keyword evidence="12" id="KW-0325">Glycoprotein</keyword>
<gene>
    <name evidence="21" type="primary">LOC111499974</name>
</gene>
<dbReference type="FunFam" id="1.10.520.10:FF:000009">
    <property type="entry name" value="Peroxidase"/>
    <property type="match status" value="1"/>
</dbReference>
<dbReference type="PROSITE" id="PS00435">
    <property type="entry name" value="PEROXIDASE_1"/>
    <property type="match status" value="1"/>
</dbReference>
<comment type="subcellular location">
    <subcellularLocation>
        <location evidence="18">Secreted</location>
    </subcellularLocation>
</comment>
<feature type="disulfide bond" evidence="17">
    <location>
        <begin position="136"/>
        <end position="338"/>
    </location>
</feature>
<accession>A0A6J1L355</accession>
<evidence type="ECO:0000256" key="7">
    <source>
        <dbReference type="ARBA" id="ARBA00022723"/>
    </source>
</evidence>
<evidence type="ECO:0000256" key="15">
    <source>
        <dbReference type="PIRSR" id="PIRSR600823-3"/>
    </source>
</evidence>
<evidence type="ECO:0000256" key="18">
    <source>
        <dbReference type="RuleBase" id="RU362060"/>
    </source>
</evidence>
<comment type="catalytic activity">
    <reaction evidence="1 18">
        <text>2 a phenolic donor + H2O2 = 2 a phenolic radical donor + 2 H2O</text>
        <dbReference type="Rhea" id="RHEA:56136"/>
        <dbReference type="ChEBI" id="CHEBI:15377"/>
        <dbReference type="ChEBI" id="CHEBI:16240"/>
        <dbReference type="ChEBI" id="CHEBI:139520"/>
        <dbReference type="ChEBI" id="CHEBI:139521"/>
        <dbReference type="EC" id="1.11.1.7"/>
    </reaction>
</comment>
<keyword evidence="18" id="KW-0376">Hydrogen peroxide</keyword>
<feature type="site" description="Transition state stabilizer" evidence="16">
    <location>
        <position position="77"/>
    </location>
</feature>
<keyword evidence="11 17" id="KW-1015">Disulfide bond</keyword>
<comment type="cofactor">
    <cofactor evidence="15 18">
        <name>Ca(2+)</name>
        <dbReference type="ChEBI" id="CHEBI:29108"/>
    </cofactor>
    <text evidence="15 18">Binds 2 calcium ions per subunit.</text>
</comment>
<evidence type="ECO:0000256" key="12">
    <source>
        <dbReference type="ARBA" id="ARBA00023180"/>
    </source>
</evidence>
<comment type="cofactor">
    <cofactor evidence="15 18">
        <name>heme b</name>
        <dbReference type="ChEBI" id="CHEBI:60344"/>
    </cofactor>
    <text evidence="15 18">Binds 1 heme b (iron(II)-protoporphyrin IX) group per subunit.</text>
</comment>
<evidence type="ECO:0000256" key="5">
    <source>
        <dbReference type="ARBA" id="ARBA00022559"/>
    </source>
</evidence>
<dbReference type="PROSITE" id="PS00436">
    <property type="entry name" value="PEROXIDASE_2"/>
    <property type="match status" value="1"/>
</dbReference>
<feature type="binding site" evidence="15">
    <location>
        <position position="91"/>
    </location>
    <ligand>
        <name>Ca(2+)</name>
        <dbReference type="ChEBI" id="CHEBI:29108"/>
        <label>1</label>
    </ligand>
</feature>
<evidence type="ECO:0000256" key="1">
    <source>
        <dbReference type="ARBA" id="ARBA00000189"/>
    </source>
</evidence>
<evidence type="ECO:0000259" key="19">
    <source>
        <dbReference type="PROSITE" id="PS50873"/>
    </source>
</evidence>
<dbReference type="AlphaFoldDB" id="A0A6J1L355"/>
<dbReference type="PANTHER" id="PTHR31388:SF34">
    <property type="entry name" value="PEROXIDASE 10"/>
    <property type="match status" value="1"/>
</dbReference>
<feature type="binding site" evidence="15">
    <location>
        <position position="82"/>
    </location>
    <ligand>
        <name>Ca(2+)</name>
        <dbReference type="ChEBI" id="CHEBI:29108"/>
        <label>1</label>
    </ligand>
</feature>
<dbReference type="OrthoDB" id="2113341at2759"/>
<dbReference type="GO" id="GO:0005576">
    <property type="term" value="C:extracellular region"/>
    <property type="evidence" value="ECO:0007669"/>
    <property type="project" value="UniProtKB-SubCell"/>
</dbReference>
<keyword evidence="8 15" id="KW-0106">Calcium</keyword>
<feature type="disulfide bond" evidence="17">
    <location>
        <begin position="215"/>
        <end position="247"/>
    </location>
</feature>
<dbReference type="PANTHER" id="PTHR31388">
    <property type="entry name" value="PEROXIDASE 72-RELATED"/>
    <property type="match status" value="1"/>
</dbReference>
<comment type="similarity">
    <text evidence="18">Belongs to the peroxidase family. Classical plant (class III) peroxidase subfamily.</text>
</comment>
<dbReference type="FunFam" id="1.10.420.10:FF:000001">
    <property type="entry name" value="Peroxidase"/>
    <property type="match status" value="1"/>
</dbReference>
<keyword evidence="5 18" id="KW-0575">Peroxidase</keyword>
<keyword evidence="7 15" id="KW-0479">Metal-binding</keyword>